<dbReference type="EMBL" id="OU466860">
    <property type="protein sequence ID" value="CAH2060555.1"/>
    <property type="molecule type" value="Genomic_DNA"/>
</dbReference>
<feature type="non-terminal residue" evidence="2">
    <location>
        <position position="1"/>
    </location>
</feature>
<dbReference type="AlphaFoldDB" id="A0AAU9SD60"/>
<sequence>MAKKKKPPILGSPIGSRERSQSRLPPKPLPSSSAAPHPDLQTESQNSRNSDRNSNQATPQCPNVLVSTPQVHSPAVSGSSNTVVLDSAEMPPADPRQNPEGSASSSKPTWAEVSQKVPPPKSEVAKRKNYKATRRPSEEDAPLPQILRVESKNEGTIGRQKVSEEGCAWRAKSSSRKSMPSSSSSQKTEASSSANEDSNEDTSRGESSYYSEEDDNPEEFVVTFVYAVNCRYGRRELWLELTQLAADPCISAYPWTVLGDFNQSLNPEDDSLCQTFLPAASISSLIFLEGHPVL</sequence>
<evidence type="ECO:0000313" key="2">
    <source>
        <dbReference type="EMBL" id="CAH2060555.1"/>
    </source>
</evidence>
<gene>
    <name evidence="2" type="ORF">TAV2_LOCUS13278</name>
</gene>
<organism evidence="2 3">
    <name type="scientific">Thlaspi arvense</name>
    <name type="common">Field penny-cress</name>
    <dbReference type="NCBI Taxonomy" id="13288"/>
    <lineage>
        <taxon>Eukaryota</taxon>
        <taxon>Viridiplantae</taxon>
        <taxon>Streptophyta</taxon>
        <taxon>Embryophyta</taxon>
        <taxon>Tracheophyta</taxon>
        <taxon>Spermatophyta</taxon>
        <taxon>Magnoliopsida</taxon>
        <taxon>eudicotyledons</taxon>
        <taxon>Gunneridae</taxon>
        <taxon>Pentapetalae</taxon>
        <taxon>rosids</taxon>
        <taxon>malvids</taxon>
        <taxon>Brassicales</taxon>
        <taxon>Brassicaceae</taxon>
        <taxon>Thlaspideae</taxon>
        <taxon>Thlaspi</taxon>
    </lineage>
</organism>
<dbReference type="Proteomes" id="UP000836841">
    <property type="component" value="Chromosome 4"/>
</dbReference>
<reference evidence="2 3" key="1">
    <citation type="submission" date="2022-03" db="EMBL/GenBank/DDBJ databases">
        <authorList>
            <person name="Nunn A."/>
            <person name="Chopra R."/>
            <person name="Nunn A."/>
            <person name="Contreras Garrido A."/>
        </authorList>
    </citation>
    <scope>NUCLEOTIDE SEQUENCE [LARGE SCALE GENOMIC DNA]</scope>
</reference>
<keyword evidence="3" id="KW-1185">Reference proteome</keyword>
<feature type="region of interest" description="Disordered" evidence="1">
    <location>
        <begin position="1"/>
        <end position="214"/>
    </location>
</feature>
<feature type="compositionally biased region" description="Low complexity" evidence="1">
    <location>
        <begin position="44"/>
        <end position="56"/>
    </location>
</feature>
<proteinExistence type="predicted"/>
<evidence type="ECO:0000256" key="1">
    <source>
        <dbReference type="SAM" id="MobiDB-lite"/>
    </source>
</evidence>
<protein>
    <submittedName>
        <fullName evidence="2">Uncharacterized protein</fullName>
    </submittedName>
</protein>
<feature type="compositionally biased region" description="Polar residues" evidence="1">
    <location>
        <begin position="57"/>
        <end position="84"/>
    </location>
</feature>
<accession>A0AAU9SD60</accession>
<feature type="compositionally biased region" description="Low complexity" evidence="1">
    <location>
        <begin position="176"/>
        <end position="196"/>
    </location>
</feature>
<evidence type="ECO:0000313" key="3">
    <source>
        <dbReference type="Proteomes" id="UP000836841"/>
    </source>
</evidence>
<feature type="compositionally biased region" description="Polar residues" evidence="1">
    <location>
        <begin position="99"/>
        <end position="108"/>
    </location>
</feature>
<name>A0AAU9SD60_THLAR</name>